<evidence type="ECO:0000256" key="3">
    <source>
        <dbReference type="ARBA" id="ARBA00022525"/>
    </source>
</evidence>
<dbReference type="PANTHER" id="PTHR24216">
    <property type="entry name" value="PAXILLIN-RELATED"/>
    <property type="match status" value="1"/>
</dbReference>
<name>A0A2Y9A0G4_9MICO</name>
<sequence>MNRKHNRSHGRRARNRALSRGPITTWGAILAILCAVGLVILPVGRASAADIGAGLTNVTTTLVSGPASTTEHSGQAYDMSFNACLPSSAQSGDSWSVTLPSQLTSWPAGFNITNPNDSNDTWIKVSITDGVATFTLTESGAAQSNLCFRSQFGGTLKDSVTAGQQTLTTTVHGGVTSTTGTIEVTTGPTGGSYPPEDDGKWLGFNDPSDQCRTTTADCITAGVWLAGGDRGVVTITEKSQPNWTFDCSATPSLVTDTYDGSGGVTQSWDQSRFKLISCSPTSVVATVDTAGSKQSETSFTVIYTLNAVAPGGSGLVTYANDATISNDQGSEQVSASIQSTYVGGSADGAGIYLKKTDAAGNHAPDPSSPVSLDSGSTGLVFSIQNNGTQALTDIEVSDEVIAGSGTVSDLNCTFPDGSTGTTWAGPFATNSNFTCTAQLSGVSGAHEDRATVTAKGDAGTPLNSSDTYNAVTTPPSSSPTSPSSTTSSSTTSPSTSPTSPSSTTSSSTTSPSTSPTSPSSTTSSSTTSSPTSPSSTSSTTTSSSPTSPSSTTSTTSTTSTSTSSSPTSPSSTTSTSTSSSPTSPRSTTSTTTSPTSPSSTTSSTTSSSTSPTSPSSTSSTSTTVPPSSSSTTPPGTVTTTGPVIITDGSSVSGGNTGRDPWVWVSATLLLGAAVGLLTLRLRH</sequence>
<feature type="compositionally biased region" description="Polar residues" evidence="6">
    <location>
        <begin position="461"/>
        <end position="471"/>
    </location>
</feature>
<feature type="region of interest" description="Disordered" evidence="6">
    <location>
        <begin position="453"/>
        <end position="655"/>
    </location>
</feature>
<keyword evidence="7" id="KW-1133">Transmembrane helix</keyword>
<evidence type="ECO:0000256" key="4">
    <source>
        <dbReference type="ARBA" id="ARBA00022729"/>
    </source>
</evidence>
<feature type="transmembrane region" description="Helical" evidence="7">
    <location>
        <begin position="661"/>
        <end position="679"/>
    </location>
</feature>
<organism evidence="8 9">
    <name type="scientific">Branchiibius hedensis</name>
    <dbReference type="NCBI Taxonomy" id="672460"/>
    <lineage>
        <taxon>Bacteria</taxon>
        <taxon>Bacillati</taxon>
        <taxon>Actinomycetota</taxon>
        <taxon>Actinomycetes</taxon>
        <taxon>Micrococcales</taxon>
        <taxon>Dermacoccaceae</taxon>
        <taxon>Branchiibius</taxon>
    </lineage>
</organism>
<proteinExistence type="predicted"/>
<keyword evidence="9" id="KW-1185">Reference proteome</keyword>
<dbReference type="InterPro" id="IPR011252">
    <property type="entry name" value="Fibrogen-bd_dom1"/>
</dbReference>
<dbReference type="Proteomes" id="UP000250028">
    <property type="component" value="Unassembled WGS sequence"/>
</dbReference>
<dbReference type="EMBL" id="UESZ01000001">
    <property type="protein sequence ID" value="SSA35989.1"/>
    <property type="molecule type" value="Genomic_DNA"/>
</dbReference>
<keyword evidence="4" id="KW-0732">Signal</keyword>
<keyword evidence="5" id="KW-0572">Peptidoglycan-anchor</keyword>
<evidence type="ECO:0000313" key="8">
    <source>
        <dbReference type="EMBL" id="SSA35989.1"/>
    </source>
</evidence>
<keyword evidence="2" id="KW-0134">Cell wall</keyword>
<dbReference type="PANTHER" id="PTHR24216:SF65">
    <property type="entry name" value="PAXILLIN-LIKE PROTEIN 1"/>
    <property type="match status" value="1"/>
</dbReference>
<dbReference type="SUPFAM" id="SSF49401">
    <property type="entry name" value="Bacterial adhesins"/>
    <property type="match status" value="1"/>
</dbReference>
<evidence type="ECO:0000256" key="1">
    <source>
        <dbReference type="ARBA" id="ARBA00004191"/>
    </source>
</evidence>
<gene>
    <name evidence="8" type="ORF">SAMN04489750_3368</name>
</gene>
<evidence type="ECO:0000256" key="6">
    <source>
        <dbReference type="SAM" id="MobiDB-lite"/>
    </source>
</evidence>
<evidence type="ECO:0008006" key="10">
    <source>
        <dbReference type="Google" id="ProtNLM"/>
    </source>
</evidence>
<evidence type="ECO:0000256" key="5">
    <source>
        <dbReference type="ARBA" id="ARBA00023088"/>
    </source>
</evidence>
<dbReference type="Gene3D" id="2.60.40.1280">
    <property type="match status" value="1"/>
</dbReference>
<dbReference type="GO" id="GO:0007155">
    <property type="term" value="P:cell adhesion"/>
    <property type="evidence" value="ECO:0007669"/>
    <property type="project" value="InterPro"/>
</dbReference>
<feature type="compositionally biased region" description="Low complexity" evidence="6">
    <location>
        <begin position="472"/>
        <end position="640"/>
    </location>
</feature>
<keyword evidence="7" id="KW-0472">Membrane</keyword>
<comment type="subcellular location">
    <subcellularLocation>
        <location evidence="1">Secreted</location>
        <location evidence="1">Cell wall</location>
    </subcellularLocation>
</comment>
<evidence type="ECO:0000313" key="9">
    <source>
        <dbReference type="Proteomes" id="UP000250028"/>
    </source>
</evidence>
<dbReference type="AlphaFoldDB" id="A0A2Y9A0G4"/>
<reference evidence="9" key="1">
    <citation type="submission" date="2016-10" db="EMBL/GenBank/DDBJ databases">
        <authorList>
            <person name="Varghese N."/>
            <person name="Submissions S."/>
        </authorList>
    </citation>
    <scope>NUCLEOTIDE SEQUENCE [LARGE SCALE GENOMIC DNA]</scope>
    <source>
        <strain evidence="9">DSM 22951</strain>
    </source>
</reference>
<protein>
    <recommendedName>
        <fullName evidence="10">SDR-like Ig domain-containing protein</fullName>
    </recommendedName>
</protein>
<dbReference type="InterPro" id="IPR008966">
    <property type="entry name" value="Adhesion_dom_sf"/>
</dbReference>
<evidence type="ECO:0000256" key="7">
    <source>
        <dbReference type="SAM" id="Phobius"/>
    </source>
</evidence>
<evidence type="ECO:0000256" key="2">
    <source>
        <dbReference type="ARBA" id="ARBA00022512"/>
    </source>
</evidence>
<accession>A0A2Y9A0G4</accession>
<keyword evidence="7" id="KW-0812">Transmembrane</keyword>
<keyword evidence="3" id="KW-0964">Secreted</keyword>